<dbReference type="VEuPathDB" id="VectorBase:AQUA011912"/>
<sequence>MEKKIKAVQLKKRIAVENIKSLERFQAEYSTDDAKQIPEALEDLEKHKEGFFAAVSKLEELDESDQVIEACIMERIDIEERCRKLKSFLREHQPKEEGSLNETTVQSVCVDKLTHLVDEFTRFINRLVKLKEPVDSCDTPLSNMLLMKLDRETLLAWEKHSVHFTKDKYKDAIAFVQDRIQILKSTNNF</sequence>
<evidence type="ECO:0000313" key="2">
    <source>
        <dbReference type="Proteomes" id="UP000076407"/>
    </source>
</evidence>
<evidence type="ECO:0000313" key="1">
    <source>
        <dbReference type="EnsemblMetazoa" id="AQUA011912-PA"/>
    </source>
</evidence>
<keyword evidence="2" id="KW-1185">Reference proteome</keyword>
<dbReference type="Proteomes" id="UP000076407">
    <property type="component" value="Unassembled WGS sequence"/>
</dbReference>
<reference evidence="1" key="1">
    <citation type="submission" date="2020-05" db="UniProtKB">
        <authorList>
            <consortium name="EnsemblMetazoa"/>
        </authorList>
    </citation>
    <scope>IDENTIFICATION</scope>
    <source>
        <strain evidence="1">SANGQUA</strain>
    </source>
</reference>
<accession>A0A182XPW0</accession>
<protein>
    <submittedName>
        <fullName evidence="1">Uncharacterized protein</fullName>
    </submittedName>
</protein>
<organism evidence="1 2">
    <name type="scientific">Anopheles quadriannulatus</name>
    <name type="common">Mosquito</name>
    <dbReference type="NCBI Taxonomy" id="34691"/>
    <lineage>
        <taxon>Eukaryota</taxon>
        <taxon>Metazoa</taxon>
        <taxon>Ecdysozoa</taxon>
        <taxon>Arthropoda</taxon>
        <taxon>Hexapoda</taxon>
        <taxon>Insecta</taxon>
        <taxon>Pterygota</taxon>
        <taxon>Neoptera</taxon>
        <taxon>Endopterygota</taxon>
        <taxon>Diptera</taxon>
        <taxon>Nematocera</taxon>
        <taxon>Culicoidea</taxon>
        <taxon>Culicidae</taxon>
        <taxon>Anophelinae</taxon>
        <taxon>Anopheles</taxon>
    </lineage>
</organism>
<name>A0A182XPW0_ANOQN</name>
<dbReference type="AlphaFoldDB" id="A0A182XPW0"/>
<proteinExistence type="predicted"/>
<dbReference type="EnsemblMetazoa" id="AQUA011912-RA">
    <property type="protein sequence ID" value="AQUA011912-PA"/>
    <property type="gene ID" value="AQUA011912"/>
</dbReference>